<sequence length="430" mass="46940">MLSRRKNRMMLLMLFVTGWLIVSSCSDDDDDVDADPTSTYTPTASLSPTTPFTPTETCSPTLTPTTAVTSTPTSTTTPKPTATKTATRTATPTATPVVDLDFVWVECGGNSTDSTIYYVSPSGNDSASGKSESTAFRTIAKAFKSVHPGGSIYILPGVYYESIGIEGCGKAGTTITVTGYGSGTVILDGAHQGVIGMFCEDCQNITFQNLMVRNYTDIGLGGSLSNGLIFRNLTVYNNGHAVQLIGWELEGYGIDVDYSKNITIANNDVYQNGPNPQIFPEFLMGTGINTYGLKDSVIRNNNSHNNTGGGILVEDSVNILVENNQIYENDLDASEDEWWDGGIWLDGGHDVTIRNNVFRDNLGPGIEISDEDKQEPYGYVLENNISSSNYYGIFIWNFGTDDWPDESIIREVNNQFTGNSIRDVWIEPWY</sequence>
<comment type="caution">
    <text evidence="5">The sequence shown here is derived from an EMBL/GenBank/DDBJ whole genome shotgun (WGS) entry which is preliminary data.</text>
</comment>
<dbReference type="InterPro" id="IPR006633">
    <property type="entry name" value="Carb-bd_sugar_hydrolysis-dom"/>
</dbReference>
<keyword evidence="1" id="KW-0677">Repeat</keyword>
<evidence type="ECO:0000313" key="5">
    <source>
        <dbReference type="EMBL" id="MFC1852219.1"/>
    </source>
</evidence>
<name>A0ABV6Z183_UNCC1</name>
<dbReference type="InterPro" id="IPR039448">
    <property type="entry name" value="Beta_helix"/>
</dbReference>
<dbReference type="InterPro" id="IPR006626">
    <property type="entry name" value="PbH1"/>
</dbReference>
<feature type="compositionally biased region" description="Low complexity" evidence="2">
    <location>
        <begin position="53"/>
        <end position="90"/>
    </location>
</feature>
<evidence type="ECO:0000256" key="1">
    <source>
        <dbReference type="ARBA" id="ARBA00022737"/>
    </source>
</evidence>
<feature type="compositionally biased region" description="Polar residues" evidence="2">
    <location>
        <begin position="36"/>
        <end position="52"/>
    </location>
</feature>
<feature type="signal peptide" evidence="3">
    <location>
        <begin position="1"/>
        <end position="28"/>
    </location>
</feature>
<dbReference type="Pfam" id="PF13229">
    <property type="entry name" value="Beta_helix"/>
    <property type="match status" value="1"/>
</dbReference>
<feature type="domain" description="Carbohydrate-binding/sugar hydrolysis" evidence="4">
    <location>
        <begin position="224"/>
        <end position="369"/>
    </location>
</feature>
<dbReference type="Proteomes" id="UP001594351">
    <property type="component" value="Unassembled WGS sequence"/>
</dbReference>
<feature type="region of interest" description="Disordered" evidence="2">
    <location>
        <begin position="31"/>
        <end position="90"/>
    </location>
</feature>
<organism evidence="5 6">
    <name type="scientific">candidate division CSSED10-310 bacterium</name>
    <dbReference type="NCBI Taxonomy" id="2855610"/>
    <lineage>
        <taxon>Bacteria</taxon>
        <taxon>Bacteria division CSSED10-310</taxon>
    </lineage>
</organism>
<dbReference type="InterPro" id="IPR011050">
    <property type="entry name" value="Pectin_lyase_fold/virulence"/>
</dbReference>
<keyword evidence="3" id="KW-0732">Signal</keyword>
<gene>
    <name evidence="5" type="ORF">ACFL27_18645</name>
</gene>
<evidence type="ECO:0000313" key="6">
    <source>
        <dbReference type="Proteomes" id="UP001594351"/>
    </source>
</evidence>
<reference evidence="5 6" key="1">
    <citation type="submission" date="2024-09" db="EMBL/GenBank/DDBJ databases">
        <title>Laminarin stimulates single cell rates of sulfate reduction while oxygen inhibits transcriptomic activity in coastal marine sediment.</title>
        <authorList>
            <person name="Lindsay M."/>
            <person name="Orcutt B."/>
            <person name="Emerson D."/>
            <person name="Stepanauskas R."/>
            <person name="D'Angelo T."/>
        </authorList>
    </citation>
    <scope>NUCLEOTIDE SEQUENCE [LARGE SCALE GENOMIC DNA]</scope>
    <source>
        <strain evidence="5">SAG AM-311-K15</strain>
    </source>
</reference>
<dbReference type="SMART" id="SM00722">
    <property type="entry name" value="CASH"/>
    <property type="match status" value="1"/>
</dbReference>
<dbReference type="EMBL" id="JBHPBY010000283">
    <property type="protein sequence ID" value="MFC1852219.1"/>
    <property type="molecule type" value="Genomic_DNA"/>
</dbReference>
<dbReference type="Gene3D" id="2.160.20.10">
    <property type="entry name" value="Single-stranded right-handed beta-helix, Pectin lyase-like"/>
    <property type="match status" value="1"/>
</dbReference>
<evidence type="ECO:0000256" key="3">
    <source>
        <dbReference type="SAM" id="SignalP"/>
    </source>
</evidence>
<evidence type="ECO:0000259" key="4">
    <source>
        <dbReference type="SMART" id="SM00722"/>
    </source>
</evidence>
<proteinExistence type="predicted"/>
<keyword evidence="6" id="KW-1185">Reference proteome</keyword>
<dbReference type="InterPro" id="IPR022441">
    <property type="entry name" value="Para_beta_helix_rpt-2"/>
</dbReference>
<dbReference type="InterPro" id="IPR012334">
    <property type="entry name" value="Pectin_lyas_fold"/>
</dbReference>
<dbReference type="NCBIfam" id="TIGR03804">
    <property type="entry name" value="para_beta_helix"/>
    <property type="match status" value="2"/>
</dbReference>
<dbReference type="SMART" id="SM00710">
    <property type="entry name" value="PbH1"/>
    <property type="match status" value="7"/>
</dbReference>
<dbReference type="SUPFAM" id="SSF51126">
    <property type="entry name" value="Pectin lyase-like"/>
    <property type="match status" value="1"/>
</dbReference>
<feature type="chain" id="PRO_5046516119" evidence="3">
    <location>
        <begin position="29"/>
        <end position="430"/>
    </location>
</feature>
<protein>
    <submittedName>
        <fullName evidence="5">Nitrous oxide reductase family maturation protein NosD</fullName>
    </submittedName>
</protein>
<dbReference type="PROSITE" id="PS51257">
    <property type="entry name" value="PROKAR_LIPOPROTEIN"/>
    <property type="match status" value="1"/>
</dbReference>
<accession>A0ABV6Z183</accession>
<evidence type="ECO:0000256" key="2">
    <source>
        <dbReference type="SAM" id="MobiDB-lite"/>
    </source>
</evidence>